<evidence type="ECO:0000256" key="1">
    <source>
        <dbReference type="SAM" id="MobiDB-lite"/>
    </source>
</evidence>
<feature type="region of interest" description="Disordered" evidence="1">
    <location>
        <begin position="1"/>
        <end position="20"/>
    </location>
</feature>
<dbReference type="OrthoDB" id="784906at2759"/>
<accession>A0A9D4ZG00</accession>
<evidence type="ECO:0000313" key="2">
    <source>
        <dbReference type="EMBL" id="KAI5074108.1"/>
    </source>
</evidence>
<dbReference type="AlphaFoldDB" id="A0A9D4ZG00"/>
<organism evidence="2 3">
    <name type="scientific">Adiantum capillus-veneris</name>
    <name type="common">Maidenhair fern</name>
    <dbReference type="NCBI Taxonomy" id="13818"/>
    <lineage>
        <taxon>Eukaryota</taxon>
        <taxon>Viridiplantae</taxon>
        <taxon>Streptophyta</taxon>
        <taxon>Embryophyta</taxon>
        <taxon>Tracheophyta</taxon>
        <taxon>Polypodiopsida</taxon>
        <taxon>Polypodiidae</taxon>
        <taxon>Polypodiales</taxon>
        <taxon>Pteridineae</taxon>
        <taxon>Pteridaceae</taxon>
        <taxon>Vittarioideae</taxon>
        <taxon>Adiantum</taxon>
    </lineage>
</organism>
<gene>
    <name evidence="2" type="ORF">GOP47_0010069</name>
</gene>
<sequence length="354" mass="39893">MEPAVITFVDNGRQSQQPRHYRRKANFVQSMPSALGSNPSSVGAMDAPPSTSNLQRFLTHTTPHVTTQFLSKTQLRNAQGSEMCEKGFFSLNDLWESFGEWSAYGVGVPILLDHKETVMQYYVPYLSGIQLYAHTVNTQIPKSRSRLGDDSDGSEMDFRDSSSETSSCDGELERLSDQVSWNSSDVGDRVPEGEMLIFEYFESAPPSLRVPLSDKVKELSAVFHGLRNLCSNDLSRSSWLSVAWYPIYRIPTGPTLKDLAACFLTYHSLSTLFTDDRSKLPETLSSDGTRVALYPFGLSGYKFRGPVWTSAGVIDCHNVNLLHRTCVEWLKRLYVHHPDFEYFKSHCTPVHRHG</sequence>
<proteinExistence type="predicted"/>
<protein>
    <submittedName>
        <fullName evidence="2">Uncharacterized protein</fullName>
    </submittedName>
</protein>
<dbReference type="PANTHER" id="PTHR31343">
    <property type="entry name" value="T15D22.8"/>
    <property type="match status" value="1"/>
</dbReference>
<dbReference type="Pfam" id="PF05623">
    <property type="entry name" value="DUF789"/>
    <property type="match status" value="1"/>
</dbReference>
<dbReference type="EMBL" id="JABFUD020000010">
    <property type="protein sequence ID" value="KAI5074108.1"/>
    <property type="molecule type" value="Genomic_DNA"/>
</dbReference>
<comment type="caution">
    <text evidence="2">The sequence shown here is derived from an EMBL/GenBank/DDBJ whole genome shotgun (WGS) entry which is preliminary data.</text>
</comment>
<dbReference type="InterPro" id="IPR008507">
    <property type="entry name" value="DUF789"/>
</dbReference>
<dbReference type="PANTHER" id="PTHR31343:SF42">
    <property type="entry name" value="T15D22.8"/>
    <property type="match status" value="1"/>
</dbReference>
<feature type="region of interest" description="Disordered" evidence="1">
    <location>
        <begin position="142"/>
        <end position="173"/>
    </location>
</feature>
<name>A0A9D4ZG00_ADICA</name>
<keyword evidence="3" id="KW-1185">Reference proteome</keyword>
<dbReference type="Proteomes" id="UP000886520">
    <property type="component" value="Chromosome 10"/>
</dbReference>
<evidence type="ECO:0000313" key="3">
    <source>
        <dbReference type="Proteomes" id="UP000886520"/>
    </source>
</evidence>
<reference evidence="2" key="1">
    <citation type="submission" date="2021-01" db="EMBL/GenBank/DDBJ databases">
        <title>Adiantum capillus-veneris genome.</title>
        <authorList>
            <person name="Fang Y."/>
            <person name="Liao Q."/>
        </authorList>
    </citation>
    <scope>NUCLEOTIDE SEQUENCE</scope>
    <source>
        <strain evidence="2">H3</strain>
        <tissue evidence="2">Leaf</tissue>
    </source>
</reference>